<evidence type="ECO:0008006" key="3">
    <source>
        <dbReference type="Google" id="ProtNLM"/>
    </source>
</evidence>
<proteinExistence type="predicted"/>
<evidence type="ECO:0000313" key="2">
    <source>
        <dbReference type="EMBL" id="QJA82687.1"/>
    </source>
</evidence>
<reference evidence="2" key="1">
    <citation type="submission" date="2020-03" db="EMBL/GenBank/DDBJ databases">
        <title>The deep terrestrial virosphere.</title>
        <authorList>
            <person name="Holmfeldt K."/>
            <person name="Nilsson E."/>
            <person name="Simone D."/>
            <person name="Lopez-Fernandez M."/>
            <person name="Wu X."/>
            <person name="de Brujin I."/>
            <person name="Lundin D."/>
            <person name="Andersson A."/>
            <person name="Bertilsson S."/>
            <person name="Dopson M."/>
        </authorList>
    </citation>
    <scope>NUCLEOTIDE SEQUENCE</scope>
    <source>
        <strain evidence="2">MM415A00378</strain>
    </source>
</reference>
<evidence type="ECO:0000256" key="1">
    <source>
        <dbReference type="SAM" id="MobiDB-lite"/>
    </source>
</evidence>
<dbReference type="Pfam" id="PF06995">
    <property type="entry name" value="Phage_P2_GpU"/>
    <property type="match status" value="1"/>
</dbReference>
<feature type="compositionally biased region" description="Polar residues" evidence="1">
    <location>
        <begin position="27"/>
        <end position="44"/>
    </location>
</feature>
<dbReference type="AlphaFoldDB" id="A0A6M3KL29"/>
<dbReference type="InterPro" id="IPR009734">
    <property type="entry name" value="Myoviridae_GpU"/>
</dbReference>
<gene>
    <name evidence="2" type="ORF">MM415A00378_0032</name>
</gene>
<feature type="region of interest" description="Disordered" evidence="1">
    <location>
        <begin position="26"/>
        <end position="46"/>
    </location>
</feature>
<dbReference type="EMBL" id="MT142493">
    <property type="protein sequence ID" value="QJA82687.1"/>
    <property type="molecule type" value="Genomic_DNA"/>
</dbReference>
<organism evidence="2">
    <name type="scientific">viral metagenome</name>
    <dbReference type="NCBI Taxonomy" id="1070528"/>
    <lineage>
        <taxon>unclassified sequences</taxon>
        <taxon>metagenomes</taxon>
        <taxon>organismal metagenomes</taxon>
    </lineage>
</organism>
<dbReference type="InterPro" id="IPR016912">
    <property type="entry name" value="Phage_P2_GpU"/>
</dbReference>
<dbReference type="PIRSF" id="PIRSF029208">
    <property type="entry name" value="Phage_tail_GPU"/>
    <property type="match status" value="1"/>
</dbReference>
<protein>
    <recommendedName>
        <fullName evidence="3">Tail protein</fullName>
    </recommendedName>
</protein>
<accession>A0A6M3KL29</accession>
<name>A0A6M3KL29_9ZZZZ</name>
<sequence length="148" mass="16152">MHTMALGQFLFSLPTLAFNDFKRQSSWRHPSNSRVGARPASQSLGPGDDTITLSGLLVPEFAGKRLYLAQLRDMGDSGQAFALVSGAGEAFGAYVIENINETGTVHTGQGVPRRTEFDLQLKRVDDIKAEPGGGVDPGPVDDYWEWWL</sequence>